<dbReference type="OMA" id="EWYVNIS"/>
<feature type="transmembrane region" description="Helical" evidence="6">
    <location>
        <begin position="197"/>
        <end position="218"/>
    </location>
</feature>
<evidence type="ECO:0000313" key="8">
    <source>
        <dbReference type="Proteomes" id="UP000515146"/>
    </source>
</evidence>
<name>A0A6P6YBN9_DERPT</name>
<feature type="transmembrane region" description="Helical" evidence="6">
    <location>
        <begin position="326"/>
        <end position="347"/>
    </location>
</feature>
<feature type="transmembrane region" description="Helical" evidence="6">
    <location>
        <begin position="353"/>
        <end position="375"/>
    </location>
</feature>
<dbReference type="PROSITE" id="PS50850">
    <property type="entry name" value="MFS"/>
    <property type="match status" value="1"/>
</dbReference>
<sequence length="449" mass="50729">MNVNRFIFISLLIDLLAFTLILPLLPSLLECFAKQDTSGLYNYVDNFIKSTQRWIGGPQMFNRSLFGGLLGSMFSFLQFISMPIIGMLSDVYGRRPLYFLCLLGISVSYFFWSISINHFGIFVLFRILNGLCKGNVSLCTAIITDSTTEDKRGKGFATIGIAFSIGFIVGPLIGAILSKLQLPSLDGGTSNDSCFQLFPPIFALILSLINLIFSYHYLPETLLPYKRTTSICTSLIDAFHYINPWSLFSFKIVKNLNTKEKSILRYGAFVNFFFLFIYSGLEFTLTFLTFVRFNFSSLDQGKLFFYIGLQMFLIQGVILRRINHNYYNHLLLSGIILVIPAFIIVGYSTTLTGLYLGLIPYAYSSAIVIPSLSTTFSSYGHSSQKGILLGIFRSIGALARAFGPMTMSFIFWRFGIETAYTIGSILLLIPLYLGYQYHFKCKTYRSTFE</sequence>
<proteinExistence type="predicted"/>
<feature type="transmembrane region" description="Helical" evidence="6">
    <location>
        <begin position="97"/>
        <end position="125"/>
    </location>
</feature>
<dbReference type="OrthoDB" id="196650at2759"/>
<feature type="transmembrane region" description="Helical" evidence="6">
    <location>
        <begin position="65"/>
        <end position="85"/>
    </location>
</feature>
<accession>A0A6P6YBN9</accession>
<dbReference type="InterPro" id="IPR011701">
    <property type="entry name" value="MFS"/>
</dbReference>
<dbReference type="SUPFAM" id="SSF103473">
    <property type="entry name" value="MFS general substrate transporter"/>
    <property type="match status" value="1"/>
</dbReference>
<evidence type="ECO:0000259" key="7">
    <source>
        <dbReference type="PROSITE" id="PS50850"/>
    </source>
</evidence>
<evidence type="ECO:0000256" key="4">
    <source>
        <dbReference type="ARBA" id="ARBA00022989"/>
    </source>
</evidence>
<evidence type="ECO:0000256" key="1">
    <source>
        <dbReference type="ARBA" id="ARBA00004141"/>
    </source>
</evidence>
<dbReference type="AlphaFoldDB" id="A0A6P6YBN9"/>
<evidence type="ECO:0000256" key="3">
    <source>
        <dbReference type="ARBA" id="ARBA00022692"/>
    </source>
</evidence>
<comment type="subcellular location">
    <subcellularLocation>
        <location evidence="1">Membrane</location>
        <topology evidence="1">Multi-pass membrane protein</topology>
    </subcellularLocation>
</comment>
<keyword evidence="2" id="KW-0813">Transport</keyword>
<evidence type="ECO:0000256" key="5">
    <source>
        <dbReference type="ARBA" id="ARBA00023136"/>
    </source>
</evidence>
<dbReference type="Pfam" id="PF07690">
    <property type="entry name" value="MFS_1"/>
    <property type="match status" value="1"/>
</dbReference>
<feature type="transmembrane region" description="Helical" evidence="6">
    <location>
        <begin position="269"/>
        <end position="291"/>
    </location>
</feature>
<dbReference type="RefSeq" id="XP_027202029.1">
    <property type="nucleotide sequence ID" value="XM_027346228.1"/>
</dbReference>
<evidence type="ECO:0000313" key="9">
    <source>
        <dbReference type="RefSeq" id="XP_027202029.1"/>
    </source>
</evidence>
<dbReference type="Gene3D" id="1.20.1250.20">
    <property type="entry name" value="MFS general substrate transporter like domains"/>
    <property type="match status" value="1"/>
</dbReference>
<protein>
    <submittedName>
        <fullName evidence="9">Major facilitator superfamily domain-containing protein 10-like</fullName>
    </submittedName>
</protein>
<keyword evidence="3 6" id="KW-0812">Transmembrane</keyword>
<dbReference type="PANTHER" id="PTHR23504">
    <property type="entry name" value="MAJOR FACILITATOR SUPERFAMILY DOMAIN-CONTAINING PROTEIN 10"/>
    <property type="match status" value="1"/>
</dbReference>
<dbReference type="InterPro" id="IPR020846">
    <property type="entry name" value="MFS_dom"/>
</dbReference>
<evidence type="ECO:0000256" key="2">
    <source>
        <dbReference type="ARBA" id="ARBA00022448"/>
    </source>
</evidence>
<keyword evidence="4 6" id="KW-1133">Transmembrane helix</keyword>
<dbReference type="FunCoup" id="A0A6P6YBN9">
    <property type="interactions" value="62"/>
</dbReference>
<feature type="domain" description="Major facilitator superfamily (MFS) profile" evidence="7">
    <location>
        <begin position="3"/>
        <end position="442"/>
    </location>
</feature>
<dbReference type="GO" id="GO:0031526">
    <property type="term" value="C:brush border membrane"/>
    <property type="evidence" value="ECO:0007669"/>
    <property type="project" value="TreeGrafter"/>
</dbReference>
<organism evidence="8 9">
    <name type="scientific">Dermatophagoides pteronyssinus</name>
    <name type="common">European house dust mite</name>
    <dbReference type="NCBI Taxonomy" id="6956"/>
    <lineage>
        <taxon>Eukaryota</taxon>
        <taxon>Metazoa</taxon>
        <taxon>Ecdysozoa</taxon>
        <taxon>Arthropoda</taxon>
        <taxon>Chelicerata</taxon>
        <taxon>Arachnida</taxon>
        <taxon>Acari</taxon>
        <taxon>Acariformes</taxon>
        <taxon>Sarcoptiformes</taxon>
        <taxon>Astigmata</taxon>
        <taxon>Psoroptidia</taxon>
        <taxon>Analgoidea</taxon>
        <taxon>Pyroglyphidae</taxon>
        <taxon>Dermatophagoidinae</taxon>
        <taxon>Dermatophagoides</taxon>
    </lineage>
</organism>
<feature type="transmembrane region" description="Helical" evidence="6">
    <location>
        <begin position="303"/>
        <end position="319"/>
    </location>
</feature>
<reference evidence="9" key="1">
    <citation type="submission" date="2025-08" db="UniProtKB">
        <authorList>
            <consortium name="RefSeq"/>
        </authorList>
    </citation>
    <scope>IDENTIFICATION</scope>
    <source>
        <strain evidence="9">Airmid</strain>
    </source>
</reference>
<dbReference type="GeneID" id="113795984"/>
<dbReference type="GO" id="GO:0022857">
    <property type="term" value="F:transmembrane transporter activity"/>
    <property type="evidence" value="ECO:0007669"/>
    <property type="project" value="InterPro"/>
</dbReference>
<dbReference type="InterPro" id="IPR036259">
    <property type="entry name" value="MFS_trans_sf"/>
</dbReference>
<keyword evidence="8" id="KW-1185">Reference proteome</keyword>
<feature type="transmembrane region" description="Helical" evidence="6">
    <location>
        <begin position="156"/>
        <end position="177"/>
    </location>
</feature>
<keyword evidence="5 6" id="KW-0472">Membrane</keyword>
<dbReference type="InParanoid" id="A0A6P6YBN9"/>
<feature type="transmembrane region" description="Helical" evidence="6">
    <location>
        <begin position="387"/>
        <end position="412"/>
    </location>
</feature>
<feature type="transmembrane region" description="Helical" evidence="6">
    <location>
        <begin position="6"/>
        <end position="25"/>
    </location>
</feature>
<feature type="transmembrane region" description="Helical" evidence="6">
    <location>
        <begin position="418"/>
        <end position="435"/>
    </location>
</feature>
<dbReference type="KEGG" id="dpte:113795984"/>
<dbReference type="Proteomes" id="UP000515146">
    <property type="component" value="Unplaced"/>
</dbReference>
<gene>
    <name evidence="9" type="primary">LOC113795984</name>
</gene>
<dbReference type="PANTHER" id="PTHR23504:SF31">
    <property type="entry name" value="MAJOR FACILITATOR SUPERFAMILY DOMAIN-CONTAINING PROTEIN 10"/>
    <property type="match status" value="1"/>
</dbReference>
<evidence type="ECO:0000256" key="6">
    <source>
        <dbReference type="SAM" id="Phobius"/>
    </source>
</evidence>